<dbReference type="AlphaFoldDB" id="A0A1X0QLF9"/>
<dbReference type="PANTHER" id="PTHR46572:SF2">
    <property type="entry name" value="RHO1 GDP-GTP EXCHANGE PROTEIN 1-RELATED"/>
    <property type="match status" value="1"/>
</dbReference>
<dbReference type="EMBL" id="LTAI01000006">
    <property type="protein sequence ID" value="ORE00600.1"/>
    <property type="molecule type" value="Genomic_DNA"/>
</dbReference>
<proteinExistence type="predicted"/>
<dbReference type="SMART" id="SM00325">
    <property type="entry name" value="RhoGEF"/>
    <property type="match status" value="1"/>
</dbReference>
<dbReference type="GO" id="GO:0005085">
    <property type="term" value="F:guanyl-nucleotide exchange factor activity"/>
    <property type="evidence" value="ECO:0007669"/>
    <property type="project" value="UniProtKB-KW"/>
</dbReference>
<sequence>MSDNKKRIQALAEVFESERAYIRDIKFWGVDFKKHILNGNKLNTQMKYILNNLVFLNMHEILEMHLEMFDIMKKKNVVAAEKCGIKTTKDMIQKDDFILAKDGSLNVPKLEYVSLFEDFFEKMKVLYLKYTSELPRAIIELKKAMFYNSEFATDVKKFLKSNKAALGITNYQIRPPDKVIRYPLLLRAIAKREPNEDLKNRYLEMALNLKNFVKILDQNFRLKFLSLEIYNLINRIKFKNDVDSYPLNLIYKSTNVLKDVKLVAKTSKLDPASFKQIMLFNNYMLICTVTDNPFKALEVLTKPLFYSKLTLIRKRYKEFEKAEELGSYHPLYLVNKETRDVKSLYFTNIFSRDSFHNYLMKLIVSIKSCLIDKYGLEQYYESDNVFKTVFYIDNQIEEVINIDIKVNEESINVDELSTIDSSSSEEWSEILVKKEETTEIINVLNDDDKKGNWCTNCFKMPINRTDEIDESNLKFDKPNLRKQINSMELYSVKEGLFIKKNHTLEKISDFSPKKILYDSDNQLLYLLVNDTLYISVFNMNIELNFKRVNIKVKDIFTGKLNNKECIAITKQSDFNFVLIFLLEVVAKDNCNQLIMNRKLYVGYDIYDITFLTQRIVISCKDFINIDIDRLKSQALLEGYDLVTSIVLKNVGIMNARQIFKINEETFLLCFDKTGFYVDKLGCIKNTEVLFSWEVPIKYFKIYKDVLICLSDHYIQLFNLSNGKLVTLLIKSNCRFVSGTVIPYIYTENVIYKLEYLDSSEKKSMESINNDLNYYSSQNQELVNEYYLKEVSNQDWFNSIFDWYADNLTNIVYESIHSVLDLYLHDDSHEFSETSIITDIIDQYKIEYKNTKIVRLKLIDRKKS</sequence>
<dbReference type="Gene3D" id="1.20.900.10">
    <property type="entry name" value="Dbl homology (DH) domain"/>
    <property type="match status" value="1"/>
</dbReference>
<dbReference type="InterPro" id="IPR001180">
    <property type="entry name" value="CNH_dom"/>
</dbReference>
<dbReference type="VEuPathDB" id="MicrosporidiaDB:A0H76_2189"/>
<name>A0A1X0QLF9_9MICR</name>
<reference evidence="3 4" key="1">
    <citation type="journal article" date="2017" name="Environ. Microbiol.">
        <title>Decay of the glycolytic pathway and adaptation to intranuclear parasitism within Enterocytozoonidae microsporidia.</title>
        <authorList>
            <person name="Wiredu Boakye D."/>
            <person name="Jaroenlak P."/>
            <person name="Prachumwat A."/>
            <person name="Williams T.A."/>
            <person name="Bateman K.S."/>
            <person name="Itsathitphaisarn O."/>
            <person name="Sritunyalucksana K."/>
            <person name="Paszkiewicz K.H."/>
            <person name="Moore K.A."/>
            <person name="Stentiford G.D."/>
            <person name="Williams B.A."/>
        </authorList>
    </citation>
    <scope>NUCLEOTIDE SEQUENCE [LARGE SCALE GENOMIC DNA]</scope>
    <source>
        <strain evidence="4">canceri</strain>
    </source>
</reference>
<dbReference type="InterPro" id="IPR000219">
    <property type="entry name" value="DH_dom"/>
</dbReference>
<keyword evidence="1" id="KW-0344">Guanine-nucleotide releasing factor</keyword>
<dbReference type="InterPro" id="IPR035899">
    <property type="entry name" value="DBL_dom_sf"/>
</dbReference>
<dbReference type="SMART" id="SM00036">
    <property type="entry name" value="CNH"/>
    <property type="match status" value="1"/>
</dbReference>
<feature type="domain" description="DH" evidence="2">
    <location>
        <begin position="6"/>
        <end position="208"/>
    </location>
</feature>
<evidence type="ECO:0000256" key="1">
    <source>
        <dbReference type="ARBA" id="ARBA00022658"/>
    </source>
</evidence>
<gene>
    <name evidence="3" type="ORF">A0H76_2189</name>
</gene>
<dbReference type="Pfam" id="PF00780">
    <property type="entry name" value="CNH"/>
    <property type="match status" value="1"/>
</dbReference>
<dbReference type="VEuPathDB" id="MicrosporidiaDB:HERIO_560"/>
<dbReference type="Proteomes" id="UP000192501">
    <property type="component" value="Unassembled WGS sequence"/>
</dbReference>
<organism evidence="3 4">
    <name type="scientific">Hepatospora eriocheir</name>
    <dbReference type="NCBI Taxonomy" id="1081669"/>
    <lineage>
        <taxon>Eukaryota</taxon>
        <taxon>Fungi</taxon>
        <taxon>Fungi incertae sedis</taxon>
        <taxon>Microsporidia</taxon>
        <taxon>Hepatosporidae</taxon>
        <taxon>Hepatospora</taxon>
    </lineage>
</organism>
<comment type="caution">
    <text evidence="3">The sequence shown here is derived from an EMBL/GenBank/DDBJ whole genome shotgun (WGS) entry which is preliminary data.</text>
</comment>
<dbReference type="SUPFAM" id="SSF48065">
    <property type="entry name" value="DBL homology domain (DH-domain)"/>
    <property type="match status" value="1"/>
</dbReference>
<dbReference type="InterPro" id="IPR052233">
    <property type="entry name" value="Rho-type_GEFs"/>
</dbReference>
<evidence type="ECO:0000313" key="4">
    <source>
        <dbReference type="Proteomes" id="UP000192501"/>
    </source>
</evidence>
<dbReference type="PANTHER" id="PTHR46572">
    <property type="entry name" value="RHO1 GDP-GTP EXCHANGE PROTEIN 1-RELATED"/>
    <property type="match status" value="1"/>
</dbReference>
<dbReference type="PROSITE" id="PS50010">
    <property type="entry name" value="DH_2"/>
    <property type="match status" value="1"/>
</dbReference>
<accession>A0A1X0QLF9</accession>
<protein>
    <recommendedName>
        <fullName evidence="2">DH domain-containing protein</fullName>
    </recommendedName>
</protein>
<evidence type="ECO:0000259" key="2">
    <source>
        <dbReference type="PROSITE" id="PS50010"/>
    </source>
</evidence>
<evidence type="ECO:0000313" key="3">
    <source>
        <dbReference type="EMBL" id="ORE00600.1"/>
    </source>
</evidence>